<evidence type="ECO:0000313" key="1">
    <source>
        <dbReference type="EnsemblPlants" id="PGSC0003DMT400089833"/>
    </source>
</evidence>
<keyword evidence="2" id="KW-1185">Reference proteome</keyword>
<organism evidence="1 2">
    <name type="scientific">Solanum tuberosum</name>
    <name type="common">Potato</name>
    <dbReference type="NCBI Taxonomy" id="4113"/>
    <lineage>
        <taxon>Eukaryota</taxon>
        <taxon>Viridiplantae</taxon>
        <taxon>Streptophyta</taxon>
        <taxon>Embryophyta</taxon>
        <taxon>Tracheophyta</taxon>
        <taxon>Spermatophyta</taxon>
        <taxon>Magnoliopsida</taxon>
        <taxon>eudicotyledons</taxon>
        <taxon>Gunneridae</taxon>
        <taxon>Pentapetalae</taxon>
        <taxon>asterids</taxon>
        <taxon>lamiids</taxon>
        <taxon>Solanales</taxon>
        <taxon>Solanaceae</taxon>
        <taxon>Solanoideae</taxon>
        <taxon>Solaneae</taxon>
        <taxon>Solanum</taxon>
    </lineage>
</organism>
<dbReference type="HOGENOM" id="CLU_1573383_0_0_1"/>
<accession>M1DJ10</accession>
<evidence type="ECO:0000313" key="2">
    <source>
        <dbReference type="Proteomes" id="UP000011115"/>
    </source>
</evidence>
<dbReference type="EnsemblPlants" id="PGSC0003DMT400089833">
    <property type="protein sequence ID" value="PGSC0003DMT400089833"/>
    <property type="gene ID" value="PGSC0003DMG400039404"/>
</dbReference>
<dbReference type="AlphaFoldDB" id="M1DJ10"/>
<protein>
    <submittedName>
        <fullName evidence="1">Uncharacterized protein</fullName>
    </submittedName>
</protein>
<dbReference type="Gramene" id="PGSC0003DMT400089833">
    <property type="protein sequence ID" value="PGSC0003DMT400089833"/>
    <property type="gene ID" value="PGSC0003DMG400039404"/>
</dbReference>
<reference evidence="2" key="1">
    <citation type="journal article" date="2011" name="Nature">
        <title>Genome sequence and analysis of the tuber crop potato.</title>
        <authorList>
            <consortium name="The Potato Genome Sequencing Consortium"/>
        </authorList>
    </citation>
    <scope>NUCLEOTIDE SEQUENCE [LARGE SCALE GENOMIC DNA]</scope>
    <source>
        <strain evidence="2">cv. DM1-3 516 R44</strain>
    </source>
</reference>
<reference evidence="1" key="2">
    <citation type="submission" date="2015-06" db="UniProtKB">
        <authorList>
            <consortium name="EnsemblPlants"/>
        </authorList>
    </citation>
    <scope>IDENTIFICATION</scope>
    <source>
        <strain evidence="1">DM1-3 516 R44</strain>
    </source>
</reference>
<dbReference type="PaxDb" id="4113-PGSC0003DMT400089833"/>
<sequence length="170" mass="19032">MHWIACISVPTLVPSILYFDPIFETAKTNLANRQVGDDSAHHALVLINWQCELWRARRTYYANHPPVGYGKELKENLVVTSDFESNREYPPAPSFKKNKKICINEPSEVPCQHQTTLFSSMSVSEQPKKLSVGGNIVGATGDVVIDDDYEEGFVGDVDAESSKETDEKEI</sequence>
<dbReference type="InParanoid" id="M1DJ10"/>
<proteinExistence type="predicted"/>
<dbReference type="Proteomes" id="UP000011115">
    <property type="component" value="Unassembled WGS sequence"/>
</dbReference>
<name>M1DJ10_SOLTU</name>